<dbReference type="GO" id="GO:0005737">
    <property type="term" value="C:cytoplasm"/>
    <property type="evidence" value="ECO:0007669"/>
    <property type="project" value="TreeGrafter"/>
</dbReference>
<dbReference type="GO" id="GO:0006189">
    <property type="term" value="P:'de novo' IMP biosynthetic process"/>
    <property type="evidence" value="ECO:0007669"/>
    <property type="project" value="UniProtKB-UniRule"/>
</dbReference>
<dbReference type="UniPathway" id="UPA00074">
    <property type="reaction ID" value="UER00126"/>
</dbReference>
<evidence type="ECO:0000313" key="6">
    <source>
        <dbReference type="EMBL" id="RDU70785.1"/>
    </source>
</evidence>
<dbReference type="PANTHER" id="PTHR43369">
    <property type="entry name" value="PHOSPHORIBOSYLGLYCINAMIDE FORMYLTRANSFERASE"/>
    <property type="match status" value="1"/>
</dbReference>
<dbReference type="EMBL" id="NXLV01000006">
    <property type="protein sequence ID" value="RDU70785.1"/>
    <property type="molecule type" value="Genomic_DNA"/>
</dbReference>
<dbReference type="InterPro" id="IPR004607">
    <property type="entry name" value="GART"/>
</dbReference>
<dbReference type="NCBIfam" id="TIGR00639">
    <property type="entry name" value="PurN"/>
    <property type="match status" value="1"/>
</dbReference>
<feature type="site" description="Raises pKa of active site His" evidence="4">
    <location>
        <position position="154"/>
    </location>
</feature>
<evidence type="ECO:0000256" key="4">
    <source>
        <dbReference type="HAMAP-Rule" id="MF_01930"/>
    </source>
</evidence>
<evidence type="ECO:0000256" key="2">
    <source>
        <dbReference type="ARBA" id="ARBA00022679"/>
    </source>
</evidence>
<dbReference type="AlphaFoldDB" id="A0A3D8J0T6"/>
<organism evidence="6 7">
    <name type="scientific">Helicobacter brantae</name>
    <dbReference type="NCBI Taxonomy" id="375927"/>
    <lineage>
        <taxon>Bacteria</taxon>
        <taxon>Pseudomonadati</taxon>
        <taxon>Campylobacterota</taxon>
        <taxon>Epsilonproteobacteria</taxon>
        <taxon>Campylobacterales</taxon>
        <taxon>Helicobacteraceae</taxon>
        <taxon>Helicobacter</taxon>
    </lineage>
</organism>
<sequence length="199" mass="22665">MRTIRIFILFSGNGSNLENLYTTLEGKEVVGKSGERAKIEFVGALCNNPEAYGINRCHELGLPCITLPHQEYPTREEYDIALLKALFLYEPDYIALCGFMRILTPRFINAYKCINIHPSFLPYHKGTNGIKDSFEDKEANFGGVSVHYVSEELDGGEIILQEKLSKAPFRDLQAFENAIHQLEYKLYPQALQKVIEENL</sequence>
<dbReference type="SUPFAM" id="SSF53328">
    <property type="entry name" value="Formyltransferase"/>
    <property type="match status" value="1"/>
</dbReference>
<comment type="catalytic activity">
    <reaction evidence="4">
        <text>N(1)-(5-phospho-beta-D-ribosyl)glycinamide + (6R)-10-formyltetrahydrofolate = N(2)-formyl-N(1)-(5-phospho-beta-D-ribosyl)glycinamide + (6S)-5,6,7,8-tetrahydrofolate + H(+)</text>
        <dbReference type="Rhea" id="RHEA:15053"/>
        <dbReference type="ChEBI" id="CHEBI:15378"/>
        <dbReference type="ChEBI" id="CHEBI:57453"/>
        <dbReference type="ChEBI" id="CHEBI:143788"/>
        <dbReference type="ChEBI" id="CHEBI:147286"/>
        <dbReference type="ChEBI" id="CHEBI:195366"/>
        <dbReference type="EC" id="2.1.2.2"/>
    </reaction>
</comment>
<proteinExistence type="inferred from homology"/>
<keyword evidence="2 4" id="KW-0808">Transferase</keyword>
<dbReference type="InterPro" id="IPR036477">
    <property type="entry name" value="Formyl_transf_N_sf"/>
</dbReference>
<dbReference type="Proteomes" id="UP000257045">
    <property type="component" value="Unassembled WGS sequence"/>
</dbReference>
<feature type="binding site" evidence="4">
    <location>
        <position position="75"/>
    </location>
    <ligand>
        <name>(6R)-10-formyltetrahydrofolate</name>
        <dbReference type="ChEBI" id="CHEBI:195366"/>
    </ligand>
</feature>
<name>A0A3D8J0T6_9HELI</name>
<accession>A0A3D8J0T6</accession>
<evidence type="ECO:0000256" key="3">
    <source>
        <dbReference type="ARBA" id="ARBA00022755"/>
    </source>
</evidence>
<dbReference type="HAMAP" id="MF_01930">
    <property type="entry name" value="PurN"/>
    <property type="match status" value="1"/>
</dbReference>
<dbReference type="GO" id="GO:0004644">
    <property type="term" value="F:phosphoribosylglycinamide formyltransferase activity"/>
    <property type="evidence" value="ECO:0007669"/>
    <property type="project" value="UniProtKB-UniRule"/>
</dbReference>
<feature type="binding site" evidence="4">
    <location>
        <begin position="14"/>
        <end position="16"/>
    </location>
    <ligand>
        <name>N(1)-(5-phospho-beta-D-ribosyl)glycinamide</name>
        <dbReference type="ChEBI" id="CHEBI:143788"/>
    </ligand>
</feature>
<feature type="active site" description="Proton donor" evidence="4">
    <location>
        <position position="117"/>
    </location>
</feature>
<comment type="caution">
    <text evidence="6">The sequence shown here is derived from an EMBL/GenBank/DDBJ whole genome shotgun (WGS) entry which is preliminary data.</text>
</comment>
<reference evidence="6 7" key="1">
    <citation type="submission" date="2018-04" db="EMBL/GenBank/DDBJ databases">
        <title>Novel Campyloabacter and Helicobacter Species and Strains.</title>
        <authorList>
            <person name="Mannion A.J."/>
            <person name="Shen Z."/>
            <person name="Fox J.G."/>
        </authorList>
    </citation>
    <scope>NUCLEOTIDE SEQUENCE [LARGE SCALE GENOMIC DNA]</scope>
    <source>
        <strain evidence="6 7">MIT 04-9366</strain>
    </source>
</reference>
<dbReference type="EC" id="2.1.2.2" evidence="4"/>
<comment type="pathway">
    <text evidence="1 4">Purine metabolism; IMP biosynthesis via de novo pathway; N(2)-formyl-N(1)-(5-phospho-D-ribosyl)glycinamide from N(1)-(5-phospho-D-ribosyl)glycinamide (10-formyl THF route): step 1/1.</text>
</comment>
<feature type="binding site" evidence="4">
    <location>
        <position position="115"/>
    </location>
    <ligand>
        <name>(6R)-10-formyltetrahydrofolate</name>
        <dbReference type="ChEBI" id="CHEBI:195366"/>
    </ligand>
</feature>
<comment type="function">
    <text evidence="4">Catalyzes the transfer of a formyl group from 10-formyltetrahydrofolate to 5-phospho-ribosyl-glycinamide (GAR), producing 5-phospho-ribosyl-N-formylglycinamide (FGAR) and tetrahydrofolate.</text>
</comment>
<dbReference type="InterPro" id="IPR002376">
    <property type="entry name" value="Formyl_transf_N"/>
</dbReference>
<dbReference type="Pfam" id="PF00551">
    <property type="entry name" value="Formyl_trans_N"/>
    <property type="match status" value="1"/>
</dbReference>
<evidence type="ECO:0000313" key="7">
    <source>
        <dbReference type="Proteomes" id="UP000257045"/>
    </source>
</evidence>
<keyword evidence="7" id="KW-1185">Reference proteome</keyword>
<dbReference type="Gene3D" id="3.40.50.170">
    <property type="entry name" value="Formyl transferase, N-terminal domain"/>
    <property type="match status" value="1"/>
</dbReference>
<keyword evidence="3 4" id="KW-0658">Purine biosynthesis</keyword>
<evidence type="ECO:0000259" key="5">
    <source>
        <dbReference type="Pfam" id="PF00551"/>
    </source>
</evidence>
<evidence type="ECO:0000256" key="1">
    <source>
        <dbReference type="ARBA" id="ARBA00005054"/>
    </source>
</evidence>
<dbReference type="PANTHER" id="PTHR43369:SF2">
    <property type="entry name" value="PHOSPHORIBOSYLGLYCINAMIDE FORMYLTRANSFERASE"/>
    <property type="match status" value="1"/>
</dbReference>
<protein>
    <recommendedName>
        <fullName evidence="4">Phosphoribosylglycinamide formyltransferase</fullName>
        <ecNumber evidence="4">2.1.2.2</ecNumber>
    </recommendedName>
    <alternativeName>
        <fullName evidence="4">5'-phosphoribosylglycinamide transformylase</fullName>
    </alternativeName>
    <alternativeName>
        <fullName evidence="4">GAR transformylase</fullName>
        <shortName evidence="4">GART</shortName>
    </alternativeName>
</protein>
<feature type="domain" description="Formyl transferase N-terminal" evidence="5">
    <location>
        <begin position="5"/>
        <end position="191"/>
    </location>
</feature>
<feature type="binding site" evidence="4">
    <location>
        <begin position="100"/>
        <end position="103"/>
    </location>
    <ligand>
        <name>(6R)-10-formyltetrahydrofolate</name>
        <dbReference type="ChEBI" id="CHEBI:195366"/>
    </ligand>
</feature>
<dbReference type="RefSeq" id="WP_115569530.1">
    <property type="nucleotide sequence ID" value="NZ_NXLV01000006.1"/>
</dbReference>
<gene>
    <name evidence="4 6" type="primary">purN</name>
    <name evidence="6" type="ORF">CQA58_04470</name>
</gene>
<dbReference type="OrthoDB" id="9806170at2"/>
<dbReference type="CDD" id="cd08645">
    <property type="entry name" value="FMT_core_GART"/>
    <property type="match status" value="1"/>
</dbReference>
<comment type="similarity">
    <text evidence="4">Belongs to the GART family.</text>
</comment>